<feature type="domain" description="Flagellar hook-associated protein FlgK helical" evidence="10">
    <location>
        <begin position="92"/>
        <end position="327"/>
    </location>
</feature>
<dbReference type="InterPro" id="IPR053927">
    <property type="entry name" value="FlgK_helical"/>
</dbReference>
<dbReference type="NCBIfam" id="TIGR02492">
    <property type="entry name" value="flgK_ends"/>
    <property type="match status" value="1"/>
</dbReference>
<dbReference type="PRINTS" id="PR01005">
    <property type="entry name" value="FLGHOOKAP1"/>
</dbReference>
<comment type="caution">
    <text evidence="11">The sequence shown here is derived from an EMBL/GenBank/DDBJ whole genome shotgun (WGS) entry which is preliminary data.</text>
</comment>
<reference evidence="11 12" key="1">
    <citation type="submission" date="2020-08" db="EMBL/GenBank/DDBJ databases">
        <title>Aquariorum lacteus gen. nov., sp. nov., a new member of the family Comamonadaceae, isolated from freshwater aquarium.</title>
        <authorList>
            <person name="Chun S.-J."/>
        </authorList>
    </citation>
    <scope>NUCLEOTIDE SEQUENCE [LARGE SCALE GENOMIC DNA]</scope>
    <source>
        <strain evidence="11 12">SJAQ100</strain>
    </source>
</reference>
<evidence type="ECO:0000313" key="11">
    <source>
        <dbReference type="EMBL" id="MBB1160658.1"/>
    </source>
</evidence>
<evidence type="ECO:0000256" key="6">
    <source>
        <dbReference type="ARBA" id="ARBA00023143"/>
    </source>
</evidence>
<evidence type="ECO:0000256" key="3">
    <source>
        <dbReference type="ARBA" id="ARBA00009677"/>
    </source>
</evidence>
<evidence type="ECO:0000256" key="1">
    <source>
        <dbReference type="ARBA" id="ARBA00004365"/>
    </source>
</evidence>
<dbReference type="Pfam" id="PF22638">
    <property type="entry name" value="FlgK_D1"/>
    <property type="match status" value="1"/>
</dbReference>
<keyword evidence="11" id="KW-0969">Cilium</keyword>
<keyword evidence="5 7" id="KW-0964">Secreted</keyword>
<evidence type="ECO:0000259" key="9">
    <source>
        <dbReference type="Pfam" id="PF06429"/>
    </source>
</evidence>
<name>A0A839HM56_9BURK</name>
<keyword evidence="12" id="KW-1185">Reference proteome</keyword>
<evidence type="ECO:0000256" key="4">
    <source>
        <dbReference type="ARBA" id="ARBA00016244"/>
    </source>
</evidence>
<gene>
    <name evidence="7 11" type="primary">flgK</name>
    <name evidence="11" type="ORF">H4F90_01515</name>
</gene>
<protein>
    <recommendedName>
        <fullName evidence="4 7">Flagellar hook-associated protein 1</fullName>
        <shortName evidence="7">HAP1</shortName>
    </recommendedName>
</protein>
<dbReference type="GO" id="GO:0005198">
    <property type="term" value="F:structural molecule activity"/>
    <property type="evidence" value="ECO:0007669"/>
    <property type="project" value="UniProtKB-UniRule"/>
</dbReference>
<sequence length="569" mass="58360">MSGLLSLGVRAMNASQTALQVAGHNIANANTAGYSRQDILLRATPGAFSGAGYIGKGVEVAGVSRAYDSYAVREEQRSSSQAAMDEARLQQLQQLDTLFPLGEQGLGQAATQLFNAFVDVASAPQDLSARQVVVSRAEDFAARARAVAEQLEQMQSGVRSDLGVMSTQANQVIDSIARVNGLIQAAQGASQAPNDLLDQRDQLVRDLSALLPVSTVETDQGGLNVMLPGGQALVMGSQARALELRVDPSDARLRQVALVGSAAPLATSQLAGGRLGGVLRFQNEDLPATRSRFEALVSGVTAAVNAQQALGVAVDAAGGLHPGGPFFDDGGQGALGLQVAMRDPLGVAAAAPVAASASAANLGTASVAALAVRSWDGASRPQVELEFTGAATGTAATGYRWRVDGGAWTSEAGLPQPLTLDFPVGGDPDSAALGWSLTLQGAPKAGDRFTVAPPSGSAAEVAESLRHQNGNALAMVGLREKALVEGSTAGNAYAELIAEVGLRVDSGRTLAELSSSAAEQATAERSARSGVNLDEEAARLIQYQQAYQASAKVLQVAQSLFDTLLQVAG</sequence>
<dbReference type="InterPro" id="IPR001444">
    <property type="entry name" value="Flag_bb_rod_N"/>
</dbReference>
<dbReference type="Pfam" id="PF06429">
    <property type="entry name" value="Flg_bbr_C"/>
    <property type="match status" value="1"/>
</dbReference>
<comment type="subcellular location">
    <subcellularLocation>
        <location evidence="1 7">Bacterial flagellum</location>
    </subcellularLocation>
    <subcellularLocation>
        <location evidence="2 7">Secreted</location>
    </subcellularLocation>
</comment>
<feature type="domain" description="Flagellar basal body rod protein N-terminal" evidence="8">
    <location>
        <begin position="8"/>
        <end position="34"/>
    </location>
</feature>
<evidence type="ECO:0000313" key="12">
    <source>
        <dbReference type="Proteomes" id="UP000586093"/>
    </source>
</evidence>
<keyword evidence="11" id="KW-0282">Flagellum</keyword>
<evidence type="ECO:0000256" key="7">
    <source>
        <dbReference type="RuleBase" id="RU362065"/>
    </source>
</evidence>
<comment type="similarity">
    <text evidence="3 7">Belongs to the flagella basal body rod proteins family.</text>
</comment>
<dbReference type="InterPro" id="IPR010930">
    <property type="entry name" value="Flg_bb/hook_C_dom"/>
</dbReference>
<dbReference type="SUPFAM" id="SSF64518">
    <property type="entry name" value="Phase 1 flagellin"/>
    <property type="match status" value="1"/>
</dbReference>
<dbReference type="GO" id="GO:0009424">
    <property type="term" value="C:bacterial-type flagellum hook"/>
    <property type="evidence" value="ECO:0007669"/>
    <property type="project" value="UniProtKB-UniRule"/>
</dbReference>
<evidence type="ECO:0000256" key="2">
    <source>
        <dbReference type="ARBA" id="ARBA00004613"/>
    </source>
</evidence>
<dbReference type="PANTHER" id="PTHR30033:SF2">
    <property type="entry name" value="FLAGELLAR HOOK PROTEIN"/>
    <property type="match status" value="1"/>
</dbReference>
<dbReference type="PANTHER" id="PTHR30033">
    <property type="entry name" value="FLAGELLAR HOOK-ASSOCIATED PROTEIN 1"/>
    <property type="match status" value="1"/>
</dbReference>
<keyword evidence="11" id="KW-0966">Cell projection</keyword>
<evidence type="ECO:0000259" key="10">
    <source>
        <dbReference type="Pfam" id="PF22638"/>
    </source>
</evidence>
<dbReference type="AlphaFoldDB" id="A0A839HM56"/>
<feature type="domain" description="Flagellar basal-body/hook protein C-terminal" evidence="9">
    <location>
        <begin position="528"/>
        <end position="566"/>
    </location>
</feature>
<dbReference type="GO" id="GO:0005576">
    <property type="term" value="C:extracellular region"/>
    <property type="evidence" value="ECO:0007669"/>
    <property type="project" value="UniProtKB-SubCell"/>
</dbReference>
<evidence type="ECO:0000259" key="8">
    <source>
        <dbReference type="Pfam" id="PF00460"/>
    </source>
</evidence>
<dbReference type="RefSeq" id="WP_182660802.1">
    <property type="nucleotide sequence ID" value="NZ_JACIVI010000001.1"/>
</dbReference>
<accession>A0A839HM56</accession>
<evidence type="ECO:0000256" key="5">
    <source>
        <dbReference type="ARBA" id="ARBA00022525"/>
    </source>
</evidence>
<dbReference type="InterPro" id="IPR002371">
    <property type="entry name" value="FlgK"/>
</dbReference>
<dbReference type="EMBL" id="JACIVI010000001">
    <property type="protein sequence ID" value="MBB1160658.1"/>
    <property type="molecule type" value="Genomic_DNA"/>
</dbReference>
<dbReference type="GO" id="GO:0044780">
    <property type="term" value="P:bacterial-type flagellum assembly"/>
    <property type="evidence" value="ECO:0007669"/>
    <property type="project" value="InterPro"/>
</dbReference>
<dbReference type="Proteomes" id="UP000586093">
    <property type="component" value="Unassembled WGS sequence"/>
</dbReference>
<dbReference type="Pfam" id="PF00460">
    <property type="entry name" value="Flg_bb_rod"/>
    <property type="match status" value="1"/>
</dbReference>
<proteinExistence type="inferred from homology"/>
<keyword evidence="6 7" id="KW-0975">Bacterial flagellum</keyword>
<organism evidence="11 12">
    <name type="scientific">Aquariibacter albus</name>
    <dbReference type="NCBI Taxonomy" id="2759899"/>
    <lineage>
        <taxon>Bacteria</taxon>
        <taxon>Pseudomonadati</taxon>
        <taxon>Pseudomonadota</taxon>
        <taxon>Betaproteobacteria</taxon>
        <taxon>Burkholderiales</taxon>
        <taxon>Sphaerotilaceae</taxon>
        <taxon>Aquariibacter</taxon>
    </lineage>
</organism>